<keyword evidence="5" id="KW-1185">Reference proteome</keyword>
<feature type="domain" description="N-acetyltransferase" evidence="3">
    <location>
        <begin position="37"/>
        <end position="193"/>
    </location>
</feature>
<dbReference type="SUPFAM" id="SSF51735">
    <property type="entry name" value="NAD(P)-binding Rossmann-fold domains"/>
    <property type="match status" value="1"/>
</dbReference>
<dbReference type="InterPro" id="IPR011761">
    <property type="entry name" value="ATP-grasp"/>
</dbReference>
<dbReference type="GO" id="GO:0005524">
    <property type="term" value="F:ATP binding"/>
    <property type="evidence" value="ECO:0007669"/>
    <property type="project" value="UniProtKB-UniRule"/>
</dbReference>
<dbReference type="Pfam" id="PF00583">
    <property type="entry name" value="Acetyltransf_1"/>
    <property type="match status" value="1"/>
</dbReference>
<dbReference type="InterPro" id="IPR036291">
    <property type="entry name" value="NAD(P)-bd_dom_sf"/>
</dbReference>
<proteinExistence type="predicted"/>
<evidence type="ECO:0000259" key="2">
    <source>
        <dbReference type="PROSITE" id="PS50975"/>
    </source>
</evidence>
<dbReference type="EMBL" id="SZZH01000001">
    <property type="protein sequence ID" value="TKV60229.1"/>
    <property type="molecule type" value="Genomic_DNA"/>
</dbReference>
<dbReference type="Proteomes" id="UP000306985">
    <property type="component" value="Unassembled WGS sequence"/>
</dbReference>
<dbReference type="AlphaFoldDB" id="A0A4U6QJ94"/>
<keyword evidence="1" id="KW-0067">ATP-binding</keyword>
<dbReference type="OrthoDB" id="190266at2"/>
<dbReference type="PANTHER" id="PTHR42793:SF1">
    <property type="entry name" value="PEPTIDYL-LYSINE N-ACETYLTRANSFERASE PATZ"/>
    <property type="match status" value="1"/>
</dbReference>
<dbReference type="CDD" id="cd04301">
    <property type="entry name" value="NAT_SF"/>
    <property type="match status" value="1"/>
</dbReference>
<dbReference type="PROSITE" id="PS50975">
    <property type="entry name" value="ATP_GRASP"/>
    <property type="match status" value="1"/>
</dbReference>
<comment type="caution">
    <text evidence="4">The sequence shown here is derived from an EMBL/GenBank/DDBJ whole genome shotgun (WGS) entry which is preliminary data.</text>
</comment>
<dbReference type="InterPro" id="IPR016102">
    <property type="entry name" value="Succinyl-CoA_synth-like"/>
</dbReference>
<dbReference type="Gene3D" id="3.30.470.20">
    <property type="entry name" value="ATP-grasp fold, B domain"/>
    <property type="match status" value="1"/>
</dbReference>
<dbReference type="Gene3D" id="3.40.50.720">
    <property type="entry name" value="NAD(P)-binding Rossmann-like Domain"/>
    <property type="match status" value="1"/>
</dbReference>
<dbReference type="SMART" id="SM00881">
    <property type="entry name" value="CoA_binding"/>
    <property type="match status" value="1"/>
</dbReference>
<organism evidence="4 5">
    <name type="scientific">Nakamurella flava</name>
    <dbReference type="NCBI Taxonomy" id="2576308"/>
    <lineage>
        <taxon>Bacteria</taxon>
        <taxon>Bacillati</taxon>
        <taxon>Actinomycetota</taxon>
        <taxon>Actinomycetes</taxon>
        <taxon>Nakamurellales</taxon>
        <taxon>Nakamurellaceae</taxon>
        <taxon>Nakamurella</taxon>
    </lineage>
</organism>
<dbReference type="PANTHER" id="PTHR42793">
    <property type="entry name" value="COA BINDING DOMAIN CONTAINING PROTEIN"/>
    <property type="match status" value="1"/>
</dbReference>
<dbReference type="Pfam" id="PF13607">
    <property type="entry name" value="Succ_CoA_lig"/>
    <property type="match status" value="1"/>
</dbReference>
<dbReference type="SUPFAM" id="SSF56059">
    <property type="entry name" value="Glutathione synthetase ATP-binding domain-like"/>
    <property type="match status" value="1"/>
</dbReference>
<dbReference type="Gene3D" id="3.40.50.261">
    <property type="entry name" value="Succinyl-CoA synthetase domains"/>
    <property type="match status" value="2"/>
</dbReference>
<sequence>MTDQPESVPTADDDASSAPAYPERWEADVLLADGAVVHLRPSGPADTPAIRAMHSRLSPRSLYLRYFSVVTEPTEAQLRVFTDVDHVDRVGLVALSGDDVIAAGTYYRNGPADTEAGETAEVAFLVEDGQQRRGLASILLEHLAAAAQERGIRRFTAEVLADNTSMLRVFADAGYTVSREYDSGIVDLGFDIAPTDASRAVQFAREHRAEARSIARLLAPRSIAVIGASTDPRKLGHAALVNLLRADFAGPVYPVNPDTVSVQGVRAYPSVLDIPDEVDVAVLAVPAAGVADVVEGCRAKGVRGLVVMTAGFADASQAGADAQREMVAVARANGMRLLGPNCLGMINTDPAVRMNATLAPSPPAPGRIGFFCQSGALGIAILADVASRGLGLSSFVSAGNRADVSGNDLLQYWVGDERTDVVLLYLESFGNPRKFARLARTLARSKPVIAVKSGRHALVTPGLAANSAHLPESTVATLFEQSGVIRTPGLTTAFDVAQLLVAQPVPRGDRVAIVGNSSALGVLALDFCLDAGLRVTEDGPIDLGVDVPPAVLAETVRATVQRPDVDALVVAWVPPVAAPGTDHADALRQAAQSSEVPVVSVFFAVDGLPAHLTVRDAEGRVERGSVPSYRTLERAVQALAHAVRYGAWLRRPVGDVPDLPGIDRARARSRMAVFRGDNPGERPLTDAELTELLECYGIPMVPYRAIASADQAVAAAADIGYPVVLKAFDQSLRHRVDRSGVRLGLVDEAAVRAAYEDLSAVAGPWLYVQAMAADGRADLSTTFTISTDPSFGALVSFGIAGVSTDLLGDTAYRAVPLTDTDAADLIAAPRAAPLLRGYRGAQPVDTAGLVDIALRLSALADDQPEVRRLELLPVLVGPRGVAVGSATAVIGPPPERSDARRRLR</sequence>
<dbReference type="InterPro" id="IPR016181">
    <property type="entry name" value="Acyl_CoA_acyltransferase"/>
</dbReference>
<dbReference type="Gene3D" id="3.40.630.30">
    <property type="match status" value="1"/>
</dbReference>
<evidence type="ECO:0000259" key="3">
    <source>
        <dbReference type="PROSITE" id="PS51186"/>
    </source>
</evidence>
<dbReference type="SUPFAM" id="SSF55729">
    <property type="entry name" value="Acyl-CoA N-acyltransferases (Nat)"/>
    <property type="match status" value="1"/>
</dbReference>
<evidence type="ECO:0000313" key="5">
    <source>
        <dbReference type="Proteomes" id="UP000306985"/>
    </source>
</evidence>
<protein>
    <submittedName>
        <fullName evidence="4">GNAT family N-acetyltransferase</fullName>
    </submittedName>
</protein>
<dbReference type="PROSITE" id="PS51186">
    <property type="entry name" value="GNAT"/>
    <property type="match status" value="1"/>
</dbReference>
<dbReference type="GO" id="GO:0016747">
    <property type="term" value="F:acyltransferase activity, transferring groups other than amino-acyl groups"/>
    <property type="evidence" value="ECO:0007669"/>
    <property type="project" value="InterPro"/>
</dbReference>
<keyword evidence="4" id="KW-0808">Transferase</keyword>
<reference evidence="4 5" key="1">
    <citation type="submission" date="2019-05" db="EMBL/GenBank/DDBJ databases">
        <title>Nakamurella sp. N5BH11, whole genome shotgun sequence.</title>
        <authorList>
            <person name="Tuo L."/>
        </authorList>
    </citation>
    <scope>NUCLEOTIDE SEQUENCE [LARGE SCALE GENOMIC DNA]</scope>
    <source>
        <strain evidence="4 5">N5BH11</strain>
    </source>
</reference>
<accession>A0A4U6QJ94</accession>
<dbReference type="GO" id="GO:0046872">
    <property type="term" value="F:metal ion binding"/>
    <property type="evidence" value="ECO:0007669"/>
    <property type="project" value="InterPro"/>
</dbReference>
<evidence type="ECO:0000256" key="1">
    <source>
        <dbReference type="PROSITE-ProRule" id="PRU00409"/>
    </source>
</evidence>
<feature type="domain" description="ATP-grasp" evidence="2">
    <location>
        <begin position="690"/>
        <end position="727"/>
    </location>
</feature>
<dbReference type="InterPro" id="IPR032875">
    <property type="entry name" value="Succ_CoA_lig_flav_dom"/>
</dbReference>
<dbReference type="Pfam" id="PF13380">
    <property type="entry name" value="CoA_binding_2"/>
    <property type="match status" value="1"/>
</dbReference>
<dbReference type="InterPro" id="IPR013815">
    <property type="entry name" value="ATP_grasp_subdomain_1"/>
</dbReference>
<dbReference type="SUPFAM" id="SSF52210">
    <property type="entry name" value="Succinyl-CoA synthetase domains"/>
    <property type="match status" value="2"/>
</dbReference>
<dbReference type="InterPro" id="IPR000182">
    <property type="entry name" value="GNAT_dom"/>
</dbReference>
<evidence type="ECO:0000313" key="4">
    <source>
        <dbReference type="EMBL" id="TKV60229.1"/>
    </source>
</evidence>
<dbReference type="InterPro" id="IPR003781">
    <property type="entry name" value="CoA-bd"/>
</dbReference>
<dbReference type="RefSeq" id="WP_137447532.1">
    <property type="nucleotide sequence ID" value="NZ_SZZH01000001.1"/>
</dbReference>
<name>A0A4U6QJ94_9ACTN</name>
<gene>
    <name evidence="4" type="ORF">FDO65_00380</name>
</gene>
<dbReference type="Gene3D" id="3.30.1490.20">
    <property type="entry name" value="ATP-grasp fold, A domain"/>
    <property type="match status" value="1"/>
</dbReference>
<keyword evidence="1" id="KW-0547">Nucleotide-binding</keyword>
<dbReference type="Pfam" id="PF13549">
    <property type="entry name" value="ATP-grasp_5"/>
    <property type="match status" value="1"/>
</dbReference>